<dbReference type="RefSeq" id="WP_157299236.1">
    <property type="nucleotide sequence ID" value="NZ_BAAAZB010000010.1"/>
</dbReference>
<dbReference type="InterPro" id="IPR045619">
    <property type="entry name" value="DUF6443"/>
</dbReference>
<proteinExistence type="predicted"/>
<protein>
    <recommendedName>
        <fullName evidence="2">DUF6443 domain-containing protein</fullName>
    </recommendedName>
</protein>
<evidence type="ECO:0000256" key="1">
    <source>
        <dbReference type="SAM" id="SignalP"/>
    </source>
</evidence>
<feature type="signal peptide" evidence="1">
    <location>
        <begin position="1"/>
        <end position="19"/>
    </location>
</feature>
<feature type="domain" description="DUF6443" evidence="2">
    <location>
        <begin position="62"/>
        <end position="189"/>
    </location>
</feature>
<dbReference type="Proteomes" id="UP000468388">
    <property type="component" value="Unassembled WGS sequence"/>
</dbReference>
<keyword evidence="1" id="KW-0732">Signal</keyword>
<dbReference type="EMBL" id="WRXO01000002">
    <property type="protein sequence ID" value="MVT40563.1"/>
    <property type="molecule type" value="Genomic_DNA"/>
</dbReference>
<keyword evidence="4" id="KW-1185">Reference proteome</keyword>
<dbReference type="Gene3D" id="2.180.10.10">
    <property type="entry name" value="RHS repeat-associated core"/>
    <property type="match status" value="2"/>
</dbReference>
<reference evidence="3 4" key="1">
    <citation type="submission" date="2019-12" db="EMBL/GenBank/DDBJ databases">
        <title>The draft genomic sequence of strain Chitinophaga oryziterrae JCM 16595.</title>
        <authorList>
            <person name="Zhang X."/>
        </authorList>
    </citation>
    <scope>NUCLEOTIDE SEQUENCE [LARGE SCALE GENOMIC DNA]</scope>
    <source>
        <strain evidence="3 4">JCM 16595</strain>
    </source>
</reference>
<name>A0A6N8J682_9BACT</name>
<dbReference type="Pfam" id="PF20041">
    <property type="entry name" value="DUF6443"/>
    <property type="match status" value="1"/>
</dbReference>
<evidence type="ECO:0000259" key="2">
    <source>
        <dbReference type="Pfam" id="PF20041"/>
    </source>
</evidence>
<accession>A0A6N8J682</accession>
<gene>
    <name evidence="3" type="ORF">GO495_08210</name>
</gene>
<dbReference type="OrthoDB" id="976756at2"/>
<comment type="caution">
    <text evidence="3">The sequence shown here is derived from an EMBL/GenBank/DDBJ whole genome shotgun (WGS) entry which is preliminary data.</text>
</comment>
<evidence type="ECO:0000313" key="4">
    <source>
        <dbReference type="Proteomes" id="UP000468388"/>
    </source>
</evidence>
<feature type="chain" id="PRO_5026837198" description="DUF6443 domain-containing protein" evidence="1">
    <location>
        <begin position="20"/>
        <end position="1478"/>
    </location>
</feature>
<sequence>MKYIILSLFFIINASNAFAQTPTNGTRPTATAVTTPSAYPGTFINYIRTWEPSMPLTDSAAVISTSQPVAAVKQTTSYIDGLGRPLQLVSKGISITGKDVVSASVYDAYGREQYQYLPFVPQTGNGINDGSFKTDPFNSQKAFYQNALLNPGIVGENIYYKQNIYEASPLNRVLKAYSPGNSWAKEGGDHPREAQFLLNTAADSVRIWNMNGDTPVAGATYPAGTLYKNVLIDESKHQSIEYQDKNGQVVLKKNQLSDTPDNAHIGWLCTYYVYDDLSNMRVVIPPLAVDISLRSNWTISNIADELCFQYQYDSRNRLVSRKIPGAGAIYQVYDNRDRLVFTQDAVQRAKNPQEWGATFYNDQNMPLMSAIYQSNTTQAALQASMNIPVSGTQTISYTFPGVADLILRNYDGSSSYTATQTITMEDGFDTGAGANVAADINPAATGGTTSLLASNALSGITSDQLTPLIYYFYDDYEYAGKYNYEVSDTGKPQAGNNPFAVAMPAIPKSNVKGLLTGMKIRILDTNQWMTTTFYYDDRARLIQSVADNSLGGKNVVTHLRNFNGKILSSYIRHTNPHSDLTPQTTFLTMPSYDFAGRLLSIKTRLNDDSSQDKIIEANTYDELGKLTLKRLGVTGPSTQLDSLRYTYTINNWLDGINKDFVNSTSSTANWFGQQLNYDYGFSNNQFDGNLAGSTWKSKSNNIARTYGYTYDNRDRLTSANFLQRNTSGANWTKDQVDFTVDSLTYDASGNILTMKQKGLAGNIPKTIDNLKYTYKPNSNKLASVSDTSKTASAKLGDFIDGTNTIDDYDYDSNGNLIRDLNKGITSIIYNYLNLPVTITVTGKGSITYQYDATGTRIKKTVIDSTGPAPKTTVTDYAGNFTYRQDSLEFVSHDDGRIRPIYKTGTQVSYVYDYFEKDHLGNIRMILTEQTDFTMYSATMETAAAATEAATFSNIDETREKTPTGYPEDKTTEKNTFVAKLNAKAGGKKIGPSLVLRVMAGDTVMIHAKAFYKSVGPQKQTNKLPLEDIASSMVHTIGGNATNAAHSNTVNSNIPLNSNFYNRDYQRLKEKNPDGLGEDRPKAYLNFALVDDQFKLVAENSGVKQVKSAPDELQELGTEKMVANKTGFLYVYTSNETLQDVFFDNVVITLNSGPLLEETHYYPFGLTMEGISANLLRGTTYPQNRKKFNGIELTNDLSINLYDALFRVQDPQIGRWNQIDPKAESFEYATPYAQVLNNPVSMSDPFGDDTVHSNDLNTVWPDFDTQNDIVQLNGVHVSPEVTYTSPYEYAFSKVGWKVLPSTKGMNRFLGYLFGNRRYGRGDVNQDGILLHTIAPRQFIISGMAADISFEGVNALKAGVKFARVLEEIKWSSSTVRNAAKSLELGVTEVHVATKAQAQELFLRLFQSRGNGFRFAGEMPDKEAARLFFGKEAYYGYHDEYDIITGRLVAHGELNEHAYDMHMQIEEYGEKIIRIFYNTK</sequence>
<organism evidence="3 4">
    <name type="scientific">Chitinophaga oryziterrae</name>
    <dbReference type="NCBI Taxonomy" id="1031224"/>
    <lineage>
        <taxon>Bacteria</taxon>
        <taxon>Pseudomonadati</taxon>
        <taxon>Bacteroidota</taxon>
        <taxon>Chitinophagia</taxon>
        <taxon>Chitinophagales</taxon>
        <taxon>Chitinophagaceae</taxon>
        <taxon>Chitinophaga</taxon>
    </lineage>
</organism>
<dbReference type="NCBIfam" id="TIGR03696">
    <property type="entry name" value="Rhs_assc_core"/>
    <property type="match status" value="1"/>
</dbReference>
<evidence type="ECO:0000313" key="3">
    <source>
        <dbReference type="EMBL" id="MVT40563.1"/>
    </source>
</evidence>
<dbReference type="InterPro" id="IPR022385">
    <property type="entry name" value="Rhs_assc_core"/>
</dbReference>